<dbReference type="GO" id="GO:0055085">
    <property type="term" value="P:transmembrane transport"/>
    <property type="evidence" value="ECO:0007669"/>
    <property type="project" value="InterPro"/>
</dbReference>
<keyword evidence="1 2" id="KW-0732">Signal</keyword>
<protein>
    <submittedName>
        <fullName evidence="3">TRAP transporter substrate-binding protein DctP</fullName>
    </submittedName>
</protein>
<feature type="chain" id="PRO_5032663754" evidence="2">
    <location>
        <begin position="28"/>
        <end position="343"/>
    </location>
</feature>
<proteinExistence type="predicted"/>
<gene>
    <name evidence="3" type="primary">dctP</name>
    <name evidence="3" type="ORF">H0A68_13165</name>
</gene>
<dbReference type="Proteomes" id="UP000580517">
    <property type="component" value="Unassembled WGS sequence"/>
</dbReference>
<organism evidence="3 4">
    <name type="scientific">Allopusillimonas soli</name>
    <dbReference type="NCBI Taxonomy" id="659016"/>
    <lineage>
        <taxon>Bacteria</taxon>
        <taxon>Pseudomonadati</taxon>
        <taxon>Pseudomonadota</taxon>
        <taxon>Betaproteobacteria</taxon>
        <taxon>Burkholderiales</taxon>
        <taxon>Alcaligenaceae</taxon>
        <taxon>Allopusillimonas</taxon>
    </lineage>
</organism>
<dbReference type="InterPro" id="IPR018389">
    <property type="entry name" value="DctP_fam"/>
</dbReference>
<sequence>MKTATIRRLLPYSCAALLAALCQPGHAADTVSLRVADSFPPGHYIPKAATHPFMEEVKKLTDGAVDFKYFPGQQLGKAKDMLSLTQSGVADIAYVAPSFVSDKMPLAAVAELPGEFSSSCEGTQAYWKLAKPGGLLDQKEFAPQGVRVLFTLVLPPYQVFLGEKTIDGLDSLQGLKIRTSGGAKEIAVRKLGAVPIQMATPEVHEALSRGTIDGMLFPYSSILSYDLQGMVKNSTVGENFGSFIVNYVISEKRWKALPENVQQAMIKAGEDITASACKISQEHESADAKTIEKAGDKLVTLSDADKKKAHALMSSVGQEWAKELDGRGKAGTEVLKAFQEALK</sequence>
<keyword evidence="4" id="KW-1185">Reference proteome</keyword>
<reference evidence="3 4" key="1">
    <citation type="submission" date="2020-07" db="EMBL/GenBank/DDBJ databases">
        <title>Taxonomic revisions and descriptions of new bacterial species based on genomic comparisons in the high-G+C-content subgroup of the family Alcaligenaceae.</title>
        <authorList>
            <person name="Szabo A."/>
            <person name="Felfoldi T."/>
        </authorList>
    </citation>
    <scope>NUCLEOTIDE SEQUENCE [LARGE SCALE GENOMIC DNA]</scope>
    <source>
        <strain evidence="3 4">DSM 25264</strain>
    </source>
</reference>
<evidence type="ECO:0000256" key="1">
    <source>
        <dbReference type="ARBA" id="ARBA00022729"/>
    </source>
</evidence>
<feature type="signal peptide" evidence="2">
    <location>
        <begin position="1"/>
        <end position="27"/>
    </location>
</feature>
<dbReference type="EMBL" id="JACCEW010000004">
    <property type="protein sequence ID" value="NYT37829.1"/>
    <property type="molecule type" value="Genomic_DNA"/>
</dbReference>
<dbReference type="Pfam" id="PF03480">
    <property type="entry name" value="DctP"/>
    <property type="match status" value="1"/>
</dbReference>
<accession>A0A853FD46</accession>
<name>A0A853FD46_9BURK</name>
<dbReference type="OrthoDB" id="6073716at2"/>
<dbReference type="NCBIfam" id="NF037995">
    <property type="entry name" value="TRAP_S1"/>
    <property type="match status" value="1"/>
</dbReference>
<evidence type="ECO:0000313" key="3">
    <source>
        <dbReference type="EMBL" id="NYT37829.1"/>
    </source>
</evidence>
<evidence type="ECO:0000313" key="4">
    <source>
        <dbReference type="Proteomes" id="UP000580517"/>
    </source>
</evidence>
<dbReference type="PANTHER" id="PTHR33376:SF15">
    <property type="entry name" value="BLL6794 PROTEIN"/>
    <property type="match status" value="1"/>
</dbReference>
<evidence type="ECO:0000256" key="2">
    <source>
        <dbReference type="SAM" id="SignalP"/>
    </source>
</evidence>
<comment type="caution">
    <text evidence="3">The sequence shown here is derived from an EMBL/GenBank/DDBJ whole genome shotgun (WGS) entry which is preliminary data.</text>
</comment>
<dbReference type="PANTHER" id="PTHR33376">
    <property type="match status" value="1"/>
</dbReference>
<dbReference type="Gene3D" id="3.40.190.170">
    <property type="entry name" value="Bacterial extracellular solute-binding protein, family 7"/>
    <property type="match status" value="1"/>
</dbReference>
<dbReference type="RefSeq" id="WP_129969788.1">
    <property type="nucleotide sequence ID" value="NZ_JACCEW010000004.1"/>
</dbReference>
<dbReference type="AlphaFoldDB" id="A0A853FD46"/>
<dbReference type="InterPro" id="IPR038404">
    <property type="entry name" value="TRAP_DctP_sf"/>
</dbReference>
<dbReference type="CDD" id="cd13601">
    <property type="entry name" value="PBP2_TRAP_DctP1_3_4_like"/>
    <property type="match status" value="1"/>
</dbReference>